<dbReference type="AlphaFoldDB" id="A0A8I2YRP7"/>
<evidence type="ECO:0000256" key="1">
    <source>
        <dbReference type="SAM" id="MobiDB-lite"/>
    </source>
</evidence>
<gene>
    <name evidence="2" type="ORF">JVT61DRAFT_980</name>
</gene>
<feature type="region of interest" description="Disordered" evidence="1">
    <location>
        <begin position="1"/>
        <end position="205"/>
    </location>
</feature>
<proteinExistence type="predicted"/>
<reference evidence="2" key="1">
    <citation type="submission" date="2021-03" db="EMBL/GenBank/DDBJ databases">
        <title>Evolutionary innovations through gain and loss of genes in the ectomycorrhizal Boletales.</title>
        <authorList>
            <person name="Wu G."/>
            <person name="Miyauchi S."/>
            <person name="Morin E."/>
            <person name="Yang Z.-L."/>
            <person name="Xu J."/>
            <person name="Martin F.M."/>
        </authorList>
    </citation>
    <scope>NUCLEOTIDE SEQUENCE</scope>
    <source>
        <strain evidence="2">BR01</strain>
    </source>
</reference>
<feature type="compositionally biased region" description="Basic and acidic residues" evidence="1">
    <location>
        <begin position="49"/>
        <end position="68"/>
    </location>
</feature>
<evidence type="ECO:0000313" key="2">
    <source>
        <dbReference type="EMBL" id="KAG6376946.1"/>
    </source>
</evidence>
<feature type="compositionally biased region" description="Polar residues" evidence="1">
    <location>
        <begin position="243"/>
        <end position="256"/>
    </location>
</feature>
<evidence type="ECO:0000313" key="3">
    <source>
        <dbReference type="Proteomes" id="UP000683000"/>
    </source>
</evidence>
<feature type="region of interest" description="Disordered" evidence="1">
    <location>
        <begin position="218"/>
        <end position="294"/>
    </location>
</feature>
<dbReference type="EMBL" id="JAGFBS010000010">
    <property type="protein sequence ID" value="KAG6376946.1"/>
    <property type="molecule type" value="Genomic_DNA"/>
</dbReference>
<sequence>MSIPQSLPSFAQAFSSSSLSDTPISNALPPIQPRPTHSPPASATKKRQRQDVLHTSTDRASVEPHNADTRQSPITVRIKEEDRDDTQRPPQSPPQHNELSRDSSATPSGRPLSKKRRVTVSGAPHGPNTPARSSAEQGTPIPISPAVPAFSLPDDALSRDQPRPILGKQQQKQPLDQRRESISAISGCILSRSPPGDQLTTSKLARIGRVSPTAIPLVNRCAGNTQPTARPLTPPPIMAQQPLPLTSTDSSKQQQPAAVRSLPPPPISFARRRAAQSGGRKKKPADIVISPRGVGPSDPLAPVIQSAPPVADPGRFPMAIPRLPLALNSTQTTRRVAGNVPPTPTRFSLQGTAASLISSTARTMQSPPNLSVPIANTLVPPTPHALHHPGYSGDKSAFLAPFEVFYDALNDSKQLKGRLSEQLQKSNALMMSLKQQQEKMDEIVEDLVEKRTRAMREEITMLRQRMESLEEAVLAVRAEPSTRGHDPPGYGYPQGSKSLQNGVPCSSDTSSYRFPALEQRRPDTIIRVTSPGREQEHQPSLSPPMEVARRLSVSATSARPEPPPSAMHGFVYPWWSLSTRVGPIGQDHATRETVLDYPTDGLAGRFAAVLFRRVRQWQYGRRTSALARG</sequence>
<name>A0A8I2YRP7_9AGAM</name>
<accession>A0A8I2YRP7</accession>
<feature type="compositionally biased region" description="Polar residues" evidence="1">
    <location>
        <begin position="94"/>
        <end position="107"/>
    </location>
</feature>
<dbReference type="OrthoDB" id="2138242at2759"/>
<feature type="region of interest" description="Disordered" evidence="1">
    <location>
        <begin position="478"/>
        <end position="564"/>
    </location>
</feature>
<protein>
    <submittedName>
        <fullName evidence="2">Uncharacterized protein</fullName>
    </submittedName>
</protein>
<feature type="compositionally biased region" description="Basic and acidic residues" evidence="1">
    <location>
        <begin position="77"/>
        <end position="87"/>
    </location>
</feature>
<dbReference type="Proteomes" id="UP000683000">
    <property type="component" value="Unassembled WGS sequence"/>
</dbReference>
<organism evidence="2 3">
    <name type="scientific">Boletus reticuloceps</name>
    <dbReference type="NCBI Taxonomy" id="495285"/>
    <lineage>
        <taxon>Eukaryota</taxon>
        <taxon>Fungi</taxon>
        <taxon>Dikarya</taxon>
        <taxon>Basidiomycota</taxon>
        <taxon>Agaricomycotina</taxon>
        <taxon>Agaricomycetes</taxon>
        <taxon>Agaricomycetidae</taxon>
        <taxon>Boletales</taxon>
        <taxon>Boletineae</taxon>
        <taxon>Boletaceae</taxon>
        <taxon>Boletoideae</taxon>
        <taxon>Boletus</taxon>
    </lineage>
</organism>
<feature type="compositionally biased region" description="Polar residues" evidence="1">
    <location>
        <begin position="495"/>
        <end position="512"/>
    </location>
</feature>
<comment type="caution">
    <text evidence="2">The sequence shown here is derived from an EMBL/GenBank/DDBJ whole genome shotgun (WGS) entry which is preliminary data.</text>
</comment>
<feature type="compositionally biased region" description="Basic residues" evidence="1">
    <location>
        <begin position="270"/>
        <end position="283"/>
    </location>
</feature>
<feature type="compositionally biased region" description="Low complexity" evidence="1">
    <location>
        <begin position="1"/>
        <end position="20"/>
    </location>
</feature>
<keyword evidence="3" id="KW-1185">Reference proteome</keyword>